<dbReference type="AlphaFoldDB" id="A0A917BSD8"/>
<reference evidence="1" key="2">
    <citation type="submission" date="2020-09" db="EMBL/GenBank/DDBJ databases">
        <authorList>
            <person name="Sun Q."/>
            <person name="Zhou Y."/>
        </authorList>
    </citation>
    <scope>NUCLEOTIDE SEQUENCE</scope>
    <source>
        <strain evidence="1">CGMCC 1.15254</strain>
    </source>
</reference>
<reference evidence="1" key="1">
    <citation type="journal article" date="2014" name="Int. J. Syst. Evol. Microbiol.">
        <title>Complete genome sequence of Corynebacterium casei LMG S-19264T (=DSM 44701T), isolated from a smear-ripened cheese.</title>
        <authorList>
            <consortium name="US DOE Joint Genome Institute (JGI-PGF)"/>
            <person name="Walter F."/>
            <person name="Albersmeier A."/>
            <person name="Kalinowski J."/>
            <person name="Ruckert C."/>
        </authorList>
    </citation>
    <scope>NUCLEOTIDE SEQUENCE</scope>
    <source>
        <strain evidence="1">CGMCC 1.15254</strain>
    </source>
</reference>
<keyword evidence="2" id="KW-1185">Reference proteome</keyword>
<dbReference type="Proteomes" id="UP000632498">
    <property type="component" value="Unassembled WGS sequence"/>
</dbReference>
<sequence length="66" mass="7330">MNYQSFGKIAIQPDKIEAFVKEAEAKGLCVRHVKGNIYDFGMRMPSLLDPAQLRKSAGVIGLKYSV</sequence>
<gene>
    <name evidence="1" type="ORF">GCM10011332_05580</name>
</gene>
<dbReference type="EMBL" id="BMHV01000003">
    <property type="protein sequence ID" value="GGF55078.1"/>
    <property type="molecule type" value="Genomic_DNA"/>
</dbReference>
<organism evidence="1 2">
    <name type="scientific">Terasakiella brassicae</name>
    <dbReference type="NCBI Taxonomy" id="1634917"/>
    <lineage>
        <taxon>Bacteria</taxon>
        <taxon>Pseudomonadati</taxon>
        <taxon>Pseudomonadota</taxon>
        <taxon>Alphaproteobacteria</taxon>
        <taxon>Rhodospirillales</taxon>
        <taxon>Terasakiellaceae</taxon>
        <taxon>Terasakiella</taxon>
    </lineage>
</organism>
<protein>
    <submittedName>
        <fullName evidence="1">Uncharacterized protein</fullName>
    </submittedName>
</protein>
<comment type="caution">
    <text evidence="1">The sequence shown here is derived from an EMBL/GenBank/DDBJ whole genome shotgun (WGS) entry which is preliminary data.</text>
</comment>
<evidence type="ECO:0000313" key="1">
    <source>
        <dbReference type="EMBL" id="GGF55078.1"/>
    </source>
</evidence>
<evidence type="ECO:0000313" key="2">
    <source>
        <dbReference type="Proteomes" id="UP000632498"/>
    </source>
</evidence>
<proteinExistence type="predicted"/>
<accession>A0A917BSD8</accession>
<dbReference type="RefSeq" id="WP_188661304.1">
    <property type="nucleotide sequence ID" value="NZ_BMHV01000003.1"/>
</dbReference>
<name>A0A917BSD8_9PROT</name>